<dbReference type="EMBL" id="BARW01006124">
    <property type="protein sequence ID" value="GAI86477.1"/>
    <property type="molecule type" value="Genomic_DNA"/>
</dbReference>
<dbReference type="InterPro" id="IPR007183">
    <property type="entry name" value="UPF0280"/>
</dbReference>
<dbReference type="SUPFAM" id="SSF143631">
    <property type="entry name" value="ApbE-like"/>
    <property type="match status" value="1"/>
</dbReference>
<dbReference type="Gene3D" id="3.10.520.10">
    <property type="entry name" value="ApbE-like domains"/>
    <property type="match status" value="1"/>
</dbReference>
<protein>
    <submittedName>
        <fullName evidence="1">Uncharacterized protein</fullName>
    </submittedName>
</protein>
<comment type="caution">
    <text evidence="1">The sequence shown here is derived from an EMBL/GenBank/DDBJ whole genome shotgun (WGS) entry which is preliminary data.</text>
</comment>
<dbReference type="PIRSF" id="PIRSF006421">
    <property type="entry name" value="UCP006421"/>
    <property type="match status" value="1"/>
</dbReference>
<dbReference type="AlphaFoldDB" id="X1S0G5"/>
<proteinExistence type="predicted"/>
<sequence length="262" mass="28811">MKIYKYHFIEKESDITLISESKSAILKAKEGFFRHRKILEKYITQNNNFLMSFSPIRIKTEFKIVNLMSEASILCEVGPMATVAGAFADIMMDLMKEEDDPNIIPAKIALVENGGEIAVDSEKEMKIALFAGYNELNLNIGFLIEKRNCPIGIGTSSATIGHAISLGQADAVTVFGKNATLADGAATRIANLVKGDDIEKSIKNALDVVEDIPGIRAALISRENKVGQVGKLPKMFKIQGDKTNIMKAKLSVLFPGDFEYFK</sequence>
<name>X1S0G5_9ZZZZ</name>
<accession>X1S0G5</accession>
<organism evidence="1">
    <name type="scientific">marine sediment metagenome</name>
    <dbReference type="NCBI Taxonomy" id="412755"/>
    <lineage>
        <taxon>unclassified sequences</taxon>
        <taxon>metagenomes</taxon>
        <taxon>ecological metagenomes</taxon>
    </lineage>
</organism>
<gene>
    <name evidence="1" type="ORF">S12H4_12843</name>
</gene>
<evidence type="ECO:0000313" key="1">
    <source>
        <dbReference type="EMBL" id="GAI86477.1"/>
    </source>
</evidence>
<dbReference type="InterPro" id="IPR003374">
    <property type="entry name" value="ApbE-like_sf"/>
</dbReference>
<reference evidence="1" key="1">
    <citation type="journal article" date="2014" name="Front. Microbiol.">
        <title>High frequency of phylogenetically diverse reductive dehalogenase-homologous genes in deep subseafloor sedimentary metagenomes.</title>
        <authorList>
            <person name="Kawai M."/>
            <person name="Futagami T."/>
            <person name="Toyoda A."/>
            <person name="Takaki Y."/>
            <person name="Nishi S."/>
            <person name="Hori S."/>
            <person name="Arai W."/>
            <person name="Tsubouchi T."/>
            <person name="Morono Y."/>
            <person name="Uchiyama I."/>
            <person name="Ito T."/>
            <person name="Fujiyama A."/>
            <person name="Inagaki F."/>
            <person name="Takami H."/>
        </authorList>
    </citation>
    <scope>NUCLEOTIDE SEQUENCE</scope>
    <source>
        <strain evidence="1">Expedition CK06-06</strain>
    </source>
</reference>